<comment type="subunit">
    <text evidence="3 13">Homodimer.</text>
</comment>
<evidence type="ECO:0000256" key="1">
    <source>
        <dbReference type="ARBA" id="ARBA00004496"/>
    </source>
</evidence>
<dbReference type="NCBIfam" id="NF001756">
    <property type="entry name" value="PRK00484.1"/>
    <property type="match status" value="1"/>
</dbReference>
<keyword evidence="17" id="KW-1185">Reference proteome</keyword>
<comment type="catalytic activity">
    <reaction evidence="12 13 14">
        <text>tRNA(Lys) + L-lysine + ATP = L-lysyl-tRNA(Lys) + AMP + diphosphate</text>
        <dbReference type="Rhea" id="RHEA:20792"/>
        <dbReference type="Rhea" id="RHEA-COMP:9696"/>
        <dbReference type="Rhea" id="RHEA-COMP:9697"/>
        <dbReference type="ChEBI" id="CHEBI:30616"/>
        <dbReference type="ChEBI" id="CHEBI:32551"/>
        <dbReference type="ChEBI" id="CHEBI:33019"/>
        <dbReference type="ChEBI" id="CHEBI:78442"/>
        <dbReference type="ChEBI" id="CHEBI:78529"/>
        <dbReference type="ChEBI" id="CHEBI:456215"/>
        <dbReference type="EC" id="6.1.1.6"/>
    </reaction>
</comment>
<dbReference type="SUPFAM" id="SSF55681">
    <property type="entry name" value="Class II aaRS and biotin synthetases"/>
    <property type="match status" value="1"/>
</dbReference>
<sequence length="498" mass="57034">MSDRKQSDDVLEENRLVALRRAKLANIRAKGVAFPNTFRRDSLADDLQERYKEASKAELGEAGIIVSVAGRIMLNRGAFMELQDMSGRIQLYVNRKVLSKEDLADIKAWDIGDIIGVEGSLQRSGKGDLYVDMKEVLLLTKSLRPLPEKHKGLIDTEMRYRQRYVDLITSERTRSVFRIRSRIVEGIREYLCKQDFMEVETPMLQVIPGGATARPFITHHNSLDIDMYLRIAPELYLKRVVVGGFERVYEINRNFRNEGLSTRHNPEFTMLEFYQAYADYNDMMDHTEAMLKELAIKVMGRADLNYQGNTIDFGQPFVRMSVFDSILHFNPDLSATNINNLESARQVAEQLRIIVKSSWGLGKIQIEIFEKTVEHRLMAPTFITAYPTEVSPLSRCADNNQFITDRFEFFVAGREIANGFSELNDPEEQAERFHQQVSEKNAGDDEAMQFDDDYITALEYGLPPTAGEGIGIDRLVMLFTDSPSIRDVLLFPHMRPQA</sequence>
<dbReference type="GO" id="GO:0005524">
    <property type="term" value="F:ATP binding"/>
    <property type="evidence" value="ECO:0007669"/>
    <property type="project" value="UniProtKB-UniRule"/>
</dbReference>
<evidence type="ECO:0000259" key="15">
    <source>
        <dbReference type="PROSITE" id="PS50862"/>
    </source>
</evidence>
<dbReference type="GO" id="GO:0004824">
    <property type="term" value="F:lysine-tRNA ligase activity"/>
    <property type="evidence" value="ECO:0007669"/>
    <property type="project" value="UniProtKB-UniRule"/>
</dbReference>
<keyword evidence="8 13" id="KW-0067">ATP-binding</keyword>
<feature type="binding site" evidence="13">
    <location>
        <position position="415"/>
    </location>
    <ligand>
        <name>Mg(2+)</name>
        <dbReference type="ChEBI" id="CHEBI:18420"/>
        <label>1</label>
    </ligand>
</feature>
<evidence type="ECO:0000313" key="16">
    <source>
        <dbReference type="EMBL" id="MDP0588445.1"/>
    </source>
</evidence>
<dbReference type="EMBL" id="JASXSV010000004">
    <property type="protein sequence ID" value="MDP0588445.1"/>
    <property type="molecule type" value="Genomic_DNA"/>
</dbReference>
<comment type="similarity">
    <text evidence="2 13">Belongs to the class-II aminoacyl-tRNA synthetase family.</text>
</comment>
<accession>A0AA90NKV5</accession>
<dbReference type="InterPro" id="IPR045864">
    <property type="entry name" value="aa-tRNA-synth_II/BPL/LPL"/>
</dbReference>
<dbReference type="InterPro" id="IPR044136">
    <property type="entry name" value="Lys-tRNA-ligase_II_N"/>
</dbReference>
<keyword evidence="11 13" id="KW-0030">Aminoacyl-tRNA synthetase</keyword>
<dbReference type="GO" id="GO:0000049">
    <property type="term" value="F:tRNA binding"/>
    <property type="evidence" value="ECO:0007669"/>
    <property type="project" value="TreeGrafter"/>
</dbReference>
<name>A0AA90NKV5_9GAMM</name>
<evidence type="ECO:0000256" key="2">
    <source>
        <dbReference type="ARBA" id="ARBA00008226"/>
    </source>
</evidence>
<dbReference type="PANTHER" id="PTHR42918:SF15">
    <property type="entry name" value="LYSINE--TRNA LIGASE, CHLOROPLASTIC_MITOCHONDRIAL"/>
    <property type="match status" value="1"/>
</dbReference>
<organism evidence="16 17">
    <name type="scientific">Candidatus Endonucleibacter bathymodioli</name>
    <dbReference type="NCBI Taxonomy" id="539814"/>
    <lineage>
        <taxon>Bacteria</taxon>
        <taxon>Pseudomonadati</taxon>
        <taxon>Pseudomonadota</taxon>
        <taxon>Gammaproteobacteria</taxon>
        <taxon>Oceanospirillales</taxon>
        <taxon>Endozoicomonadaceae</taxon>
        <taxon>Candidatus Endonucleibacter</taxon>
    </lineage>
</organism>
<dbReference type="Pfam" id="PF00152">
    <property type="entry name" value="tRNA-synt_2"/>
    <property type="match status" value="1"/>
</dbReference>
<dbReference type="InterPro" id="IPR002313">
    <property type="entry name" value="Lys-tRNA-ligase_II"/>
</dbReference>
<evidence type="ECO:0000256" key="10">
    <source>
        <dbReference type="ARBA" id="ARBA00022917"/>
    </source>
</evidence>
<keyword evidence="9 13" id="KW-0460">Magnesium</keyword>
<keyword evidence="7 13" id="KW-0547">Nucleotide-binding</keyword>
<dbReference type="InterPro" id="IPR012340">
    <property type="entry name" value="NA-bd_OB-fold"/>
</dbReference>
<evidence type="ECO:0000256" key="7">
    <source>
        <dbReference type="ARBA" id="ARBA00022741"/>
    </source>
</evidence>
<dbReference type="CDD" id="cd04322">
    <property type="entry name" value="LysRS_N"/>
    <property type="match status" value="1"/>
</dbReference>
<dbReference type="GO" id="GO:0006430">
    <property type="term" value="P:lysyl-tRNA aminoacylation"/>
    <property type="evidence" value="ECO:0007669"/>
    <property type="project" value="UniProtKB-UniRule"/>
</dbReference>
<keyword evidence="10 13" id="KW-0648">Protein biosynthesis</keyword>
<evidence type="ECO:0000256" key="5">
    <source>
        <dbReference type="ARBA" id="ARBA00022598"/>
    </source>
</evidence>
<dbReference type="GO" id="GO:0042803">
    <property type="term" value="F:protein homodimerization activity"/>
    <property type="evidence" value="ECO:0007669"/>
    <property type="project" value="UniProtKB-ARBA"/>
</dbReference>
<keyword evidence="5 13" id="KW-0436">Ligase</keyword>
<dbReference type="Gene3D" id="3.30.930.10">
    <property type="entry name" value="Bira Bifunctional Protein, Domain 2"/>
    <property type="match status" value="1"/>
</dbReference>
<comment type="subcellular location">
    <subcellularLocation>
        <location evidence="1 13">Cytoplasm</location>
    </subcellularLocation>
</comment>
<comment type="caution">
    <text evidence="16">The sequence shown here is derived from an EMBL/GenBank/DDBJ whole genome shotgun (WGS) entry which is preliminary data.</text>
</comment>
<evidence type="ECO:0000256" key="9">
    <source>
        <dbReference type="ARBA" id="ARBA00022842"/>
    </source>
</evidence>
<comment type="cofactor">
    <cofactor evidence="13 14">
        <name>Mg(2+)</name>
        <dbReference type="ChEBI" id="CHEBI:18420"/>
    </cofactor>
    <text evidence="13 14">Binds 3 Mg(2+) ions per subunit.</text>
</comment>
<dbReference type="GO" id="GO:0000287">
    <property type="term" value="F:magnesium ion binding"/>
    <property type="evidence" value="ECO:0007669"/>
    <property type="project" value="UniProtKB-UniRule"/>
</dbReference>
<gene>
    <name evidence="13 16" type="primary">lysS</name>
    <name evidence="16" type="ORF">QS748_04350</name>
</gene>
<dbReference type="NCBIfam" id="TIGR00499">
    <property type="entry name" value="lysS_bact"/>
    <property type="match status" value="1"/>
</dbReference>
<dbReference type="FunFam" id="2.40.50.140:FF:000024">
    <property type="entry name" value="Lysine--tRNA ligase"/>
    <property type="match status" value="1"/>
</dbReference>
<dbReference type="Pfam" id="PF01336">
    <property type="entry name" value="tRNA_anti-codon"/>
    <property type="match status" value="1"/>
</dbReference>
<feature type="domain" description="Aminoacyl-transfer RNA synthetases class-II family profile" evidence="15">
    <location>
        <begin position="177"/>
        <end position="496"/>
    </location>
</feature>
<proteinExistence type="inferred from homology"/>
<dbReference type="PANTHER" id="PTHR42918">
    <property type="entry name" value="LYSYL-TRNA SYNTHETASE"/>
    <property type="match status" value="1"/>
</dbReference>
<dbReference type="PROSITE" id="PS50862">
    <property type="entry name" value="AA_TRNA_LIGASE_II"/>
    <property type="match status" value="1"/>
</dbReference>
<dbReference type="InterPro" id="IPR004364">
    <property type="entry name" value="Aa-tRNA-synt_II"/>
</dbReference>
<dbReference type="FunFam" id="3.30.930.10:FF:000001">
    <property type="entry name" value="Lysine--tRNA ligase"/>
    <property type="match status" value="1"/>
</dbReference>
<evidence type="ECO:0000256" key="8">
    <source>
        <dbReference type="ARBA" id="ARBA00022840"/>
    </source>
</evidence>
<reference evidence="16 17" key="1">
    <citation type="journal article" date="2023" name="bioRxiv">
        <title>An intranuclear bacterial parasite of deep-sea mussels expresses apoptosis inhibitors acquired from its host.</title>
        <authorList>
            <person name="Gonzalez Porras M.A."/>
            <person name="Assie A."/>
            <person name="Tietjen M."/>
            <person name="Violette M."/>
            <person name="Kleiner M."/>
            <person name="Gruber-Vodicka H."/>
            <person name="Dubilier N."/>
            <person name="Leisch N."/>
        </authorList>
    </citation>
    <scope>NUCLEOTIDE SEQUENCE [LARGE SCALE GENOMIC DNA]</scope>
    <source>
        <strain evidence="16">IAP13</strain>
    </source>
</reference>
<evidence type="ECO:0000256" key="12">
    <source>
        <dbReference type="ARBA" id="ARBA00048573"/>
    </source>
</evidence>
<feature type="binding site" evidence="13">
    <location>
        <position position="415"/>
    </location>
    <ligand>
        <name>Mg(2+)</name>
        <dbReference type="ChEBI" id="CHEBI:18420"/>
        <label>2</label>
    </ligand>
</feature>
<evidence type="ECO:0000256" key="3">
    <source>
        <dbReference type="ARBA" id="ARBA00011738"/>
    </source>
</evidence>
<feature type="binding site" evidence="13">
    <location>
        <position position="408"/>
    </location>
    <ligand>
        <name>Mg(2+)</name>
        <dbReference type="ChEBI" id="CHEBI:18420"/>
        <label>1</label>
    </ligand>
</feature>
<evidence type="ECO:0000313" key="17">
    <source>
        <dbReference type="Proteomes" id="UP001178148"/>
    </source>
</evidence>
<evidence type="ECO:0000256" key="11">
    <source>
        <dbReference type="ARBA" id="ARBA00023146"/>
    </source>
</evidence>
<dbReference type="HAMAP" id="MF_00252">
    <property type="entry name" value="Lys_tRNA_synth_class2"/>
    <property type="match status" value="1"/>
</dbReference>
<evidence type="ECO:0000256" key="13">
    <source>
        <dbReference type="HAMAP-Rule" id="MF_00252"/>
    </source>
</evidence>
<evidence type="ECO:0000256" key="6">
    <source>
        <dbReference type="ARBA" id="ARBA00022723"/>
    </source>
</evidence>
<keyword evidence="4 13" id="KW-0963">Cytoplasm</keyword>
<dbReference type="InterPro" id="IPR006195">
    <property type="entry name" value="aa-tRNA-synth_II"/>
</dbReference>
<dbReference type="Proteomes" id="UP001178148">
    <property type="component" value="Unassembled WGS sequence"/>
</dbReference>
<dbReference type="CDD" id="cd00775">
    <property type="entry name" value="LysRS_core"/>
    <property type="match status" value="1"/>
</dbReference>
<dbReference type="InterPro" id="IPR018149">
    <property type="entry name" value="Lys-tRNA-synth_II_C"/>
</dbReference>
<dbReference type="InterPro" id="IPR004365">
    <property type="entry name" value="NA-bd_OB_tRNA"/>
</dbReference>
<dbReference type="EC" id="6.1.1.6" evidence="13"/>
<evidence type="ECO:0000256" key="4">
    <source>
        <dbReference type="ARBA" id="ARBA00022490"/>
    </source>
</evidence>
<dbReference type="AlphaFoldDB" id="A0AA90NKV5"/>
<evidence type="ECO:0000256" key="14">
    <source>
        <dbReference type="RuleBase" id="RU000336"/>
    </source>
</evidence>
<dbReference type="SUPFAM" id="SSF50249">
    <property type="entry name" value="Nucleic acid-binding proteins"/>
    <property type="match status" value="1"/>
</dbReference>
<keyword evidence="6 13" id="KW-0479">Metal-binding</keyword>
<dbReference type="GO" id="GO:0005829">
    <property type="term" value="C:cytosol"/>
    <property type="evidence" value="ECO:0007669"/>
    <property type="project" value="UniProtKB-ARBA"/>
</dbReference>
<dbReference type="PRINTS" id="PR00982">
    <property type="entry name" value="TRNASYNTHLYS"/>
</dbReference>
<protein>
    <recommendedName>
        <fullName evidence="13">Lysine--tRNA ligase</fullName>
        <ecNumber evidence="13">6.1.1.6</ecNumber>
    </recommendedName>
    <alternativeName>
        <fullName evidence="13">Lysyl-tRNA synthetase</fullName>
        <shortName evidence="13">LysRS</shortName>
    </alternativeName>
</protein>
<dbReference type="Gene3D" id="2.40.50.140">
    <property type="entry name" value="Nucleic acid-binding proteins"/>
    <property type="match status" value="1"/>
</dbReference>